<evidence type="ECO:0000259" key="1">
    <source>
        <dbReference type="PROSITE" id="PS51750"/>
    </source>
</evidence>
<name>A0ABW2BDM8_9HYPH</name>
<comment type="caution">
    <text evidence="2">The sequence shown here is derived from an EMBL/GenBank/DDBJ whole genome shotgun (WGS) entry which is preliminary data.</text>
</comment>
<dbReference type="RefSeq" id="WP_378966091.1">
    <property type="nucleotide sequence ID" value="NZ_JBHSWN010000001.1"/>
</dbReference>
<reference evidence="3" key="1">
    <citation type="journal article" date="2019" name="Int. J. Syst. Evol. Microbiol.">
        <title>The Global Catalogue of Microorganisms (GCM) 10K type strain sequencing project: providing services to taxonomists for standard genome sequencing and annotation.</title>
        <authorList>
            <consortium name="The Broad Institute Genomics Platform"/>
            <consortium name="The Broad Institute Genome Sequencing Center for Infectious Disease"/>
            <person name="Wu L."/>
            <person name="Ma J."/>
        </authorList>
    </citation>
    <scope>NUCLEOTIDE SEQUENCE [LARGE SCALE GENOMIC DNA]</scope>
    <source>
        <strain evidence="3">CCUG 48316</strain>
    </source>
</reference>
<dbReference type="PROSITE" id="PS51750">
    <property type="entry name" value="BRO_N"/>
    <property type="match status" value="1"/>
</dbReference>
<evidence type="ECO:0000313" key="2">
    <source>
        <dbReference type="EMBL" id="MFC6788262.1"/>
    </source>
</evidence>
<accession>A0ABW2BDM8</accession>
<dbReference type="EMBL" id="JBHSWN010000001">
    <property type="protein sequence ID" value="MFC6788262.1"/>
    <property type="molecule type" value="Genomic_DNA"/>
</dbReference>
<protein>
    <recommendedName>
        <fullName evidence="1">Bro-N domain-containing protein</fullName>
    </recommendedName>
</protein>
<evidence type="ECO:0000313" key="3">
    <source>
        <dbReference type="Proteomes" id="UP001596292"/>
    </source>
</evidence>
<gene>
    <name evidence="2" type="ORF">ACFQE0_00615</name>
</gene>
<organism evidence="2 3">
    <name type="scientific">Methylobacterium komagatae</name>
    <dbReference type="NCBI Taxonomy" id="374425"/>
    <lineage>
        <taxon>Bacteria</taxon>
        <taxon>Pseudomonadati</taxon>
        <taxon>Pseudomonadota</taxon>
        <taxon>Alphaproteobacteria</taxon>
        <taxon>Hyphomicrobiales</taxon>
        <taxon>Methylobacteriaceae</taxon>
        <taxon>Methylobacterium</taxon>
    </lineage>
</organism>
<dbReference type="Proteomes" id="UP001596292">
    <property type="component" value="Unassembled WGS sequence"/>
</dbReference>
<feature type="domain" description="Bro-N" evidence="1">
    <location>
        <begin position="13"/>
        <end position="113"/>
    </location>
</feature>
<sequence>MKKPDYDPTLTVLNFNPQIKGISRYFPVRVLRWEGSLWLLSKDAEAALGWSYGTLTAHLSTRLPGYAWGYANILTERGWELLRFVSLAGLKATITRTRERQSWAFRRWLDTLA</sequence>
<dbReference type="InterPro" id="IPR003497">
    <property type="entry name" value="BRO_N_domain"/>
</dbReference>
<proteinExistence type="predicted"/>
<keyword evidence="3" id="KW-1185">Reference proteome</keyword>